<gene>
    <name evidence="2" type="ORF">OH818_01545</name>
</gene>
<dbReference type="Proteomes" id="UP001164020">
    <property type="component" value="Chromosome"/>
</dbReference>
<dbReference type="EMBL" id="CP114029">
    <property type="protein sequence ID" value="WAP69047.1"/>
    <property type="molecule type" value="Genomic_DNA"/>
</dbReference>
<keyword evidence="3" id="KW-1185">Reference proteome</keyword>
<feature type="region of interest" description="Disordered" evidence="1">
    <location>
        <begin position="476"/>
        <end position="498"/>
    </location>
</feature>
<evidence type="ECO:0000256" key="1">
    <source>
        <dbReference type="SAM" id="MobiDB-lite"/>
    </source>
</evidence>
<evidence type="ECO:0000313" key="2">
    <source>
        <dbReference type="EMBL" id="WAP69047.1"/>
    </source>
</evidence>
<accession>A0ABY7C062</accession>
<name>A0ABY7C062_9HYPH</name>
<organism evidence="2 3">
    <name type="scientific">Jiella pelagia</name>
    <dbReference type="NCBI Taxonomy" id="2986949"/>
    <lineage>
        <taxon>Bacteria</taxon>
        <taxon>Pseudomonadati</taxon>
        <taxon>Pseudomonadota</taxon>
        <taxon>Alphaproteobacteria</taxon>
        <taxon>Hyphomicrobiales</taxon>
        <taxon>Aurantimonadaceae</taxon>
        <taxon>Jiella</taxon>
    </lineage>
</organism>
<evidence type="ECO:0000313" key="3">
    <source>
        <dbReference type="Proteomes" id="UP001164020"/>
    </source>
</evidence>
<reference evidence="2" key="1">
    <citation type="submission" date="2022-12" db="EMBL/GenBank/DDBJ databases">
        <title>Jiella pelagia sp. nov., isolated from phosphonate enriched culture of Northwest Pacific surface seawater.</title>
        <authorList>
            <person name="Shin D.Y."/>
            <person name="Hwang C.Y."/>
        </authorList>
    </citation>
    <scope>NUCLEOTIDE SEQUENCE</scope>
    <source>
        <strain evidence="2">HL-NP1</strain>
    </source>
</reference>
<proteinExistence type="predicted"/>
<feature type="compositionally biased region" description="Polar residues" evidence="1">
    <location>
        <begin position="478"/>
        <end position="498"/>
    </location>
</feature>
<dbReference type="Pfam" id="PF05136">
    <property type="entry name" value="Phage_portal_2"/>
    <property type="match status" value="1"/>
</dbReference>
<dbReference type="NCBIfam" id="TIGR01539">
    <property type="entry name" value="portal_lambda"/>
    <property type="match status" value="1"/>
</dbReference>
<sequence>MNALDRVIGFISPESGLKRARARAAYQVVRNYEGGSVGRRTEGWRAVGSSADASASGSLSILRYRSRDLTRNNPYAQAALRVIANNVVGDGIEAQASQGGKRQNRADAVMKAWKAWSRSTNCDAEGRKNFYVMQSLVMRTVAESGECFVRRYYRGSSSGLDLKMQVQVLEPDYLDTSRTDFSGTRDGAGTFNGIKYDKNGKILGYYFFKEHPGDNKGTVAVESVYVAAKDVLHIFREDRPGQSRGVPWCAPVIIRMRNFDEYEDAQLMIQKVSACFGAFYSEDNPLPGGQRPGAIPDTLEPGGITVMPAGGKIEFAEPPVVDAFKDYAQVSLRSIAVGYGVTYEAITGDLSGVNFSSGRMGWIEFSRNVNAWRWNMLIPQFCQGIWDWFVEALALTQGQSIVDGVTVQWTPPRREMINPKEEIAATVDAVRSGLQSLPEALRERGFDPDEVFREIAETNEKLDKLKLSLESDPRRLTRQGQAQVTDVDNTGVNANGEQ</sequence>
<protein>
    <submittedName>
        <fullName evidence="2">Phage portal protein</fullName>
    </submittedName>
</protein>
<dbReference type="InterPro" id="IPR006429">
    <property type="entry name" value="Phage_lambda_portal"/>
</dbReference>
<dbReference type="RefSeq" id="WP_268881484.1">
    <property type="nucleotide sequence ID" value="NZ_CP114029.1"/>
</dbReference>